<evidence type="ECO:0000256" key="4">
    <source>
        <dbReference type="ARBA" id="ARBA00022490"/>
    </source>
</evidence>
<feature type="domain" description="RecX third three-helical" evidence="7">
    <location>
        <begin position="219"/>
        <end position="265"/>
    </location>
</feature>
<feature type="domain" description="RecX first three-helical" evidence="8">
    <location>
        <begin position="68"/>
        <end position="106"/>
    </location>
</feature>
<dbReference type="GO" id="GO:0005737">
    <property type="term" value="C:cytoplasm"/>
    <property type="evidence" value="ECO:0007669"/>
    <property type="project" value="UniProtKB-SubCell"/>
</dbReference>
<name>A0A923L468_9BACI</name>
<dbReference type="Pfam" id="PF21982">
    <property type="entry name" value="RecX_HTH1"/>
    <property type="match status" value="1"/>
</dbReference>
<dbReference type="PANTHER" id="PTHR33602:SF1">
    <property type="entry name" value="REGULATORY PROTEIN RECX FAMILY PROTEIN"/>
    <property type="match status" value="1"/>
</dbReference>
<dbReference type="Pfam" id="PF21981">
    <property type="entry name" value="RecX_HTH3"/>
    <property type="match status" value="2"/>
</dbReference>
<dbReference type="InterPro" id="IPR053924">
    <property type="entry name" value="RecX_HTH_2nd"/>
</dbReference>
<dbReference type="RefSeq" id="WP_186868852.1">
    <property type="nucleotide sequence ID" value="NZ_JACOOL010000003.1"/>
</dbReference>
<protein>
    <recommendedName>
        <fullName evidence="3 5">Regulatory protein RecX</fullName>
    </recommendedName>
</protein>
<dbReference type="InterPro" id="IPR053925">
    <property type="entry name" value="RecX_HTH_3rd"/>
</dbReference>
<dbReference type="HAMAP" id="MF_01114">
    <property type="entry name" value="RecX"/>
    <property type="match status" value="1"/>
</dbReference>
<dbReference type="AlphaFoldDB" id="A0A923L468"/>
<dbReference type="InterPro" id="IPR003783">
    <property type="entry name" value="Regulatory_RecX"/>
</dbReference>
<dbReference type="PANTHER" id="PTHR33602">
    <property type="entry name" value="REGULATORY PROTEIN RECX FAMILY PROTEIN"/>
    <property type="match status" value="1"/>
</dbReference>
<accession>A0A923L468</accession>
<evidence type="ECO:0000256" key="1">
    <source>
        <dbReference type="ARBA" id="ARBA00004496"/>
    </source>
</evidence>
<evidence type="ECO:0000259" key="6">
    <source>
        <dbReference type="Pfam" id="PF02631"/>
    </source>
</evidence>
<dbReference type="InterPro" id="IPR036388">
    <property type="entry name" value="WH-like_DNA-bd_sf"/>
</dbReference>
<dbReference type="InterPro" id="IPR053926">
    <property type="entry name" value="RecX_HTH_1st"/>
</dbReference>
<keyword evidence="10" id="KW-1185">Reference proteome</keyword>
<organism evidence="9 10">
    <name type="scientific">Ornithinibacillus hominis</name>
    <dbReference type="NCBI Taxonomy" id="2763055"/>
    <lineage>
        <taxon>Bacteria</taxon>
        <taxon>Bacillati</taxon>
        <taxon>Bacillota</taxon>
        <taxon>Bacilli</taxon>
        <taxon>Bacillales</taxon>
        <taxon>Bacillaceae</taxon>
        <taxon>Ornithinibacillus</taxon>
    </lineage>
</organism>
<proteinExistence type="inferred from homology"/>
<comment type="similarity">
    <text evidence="2 5">Belongs to the RecX family.</text>
</comment>
<feature type="domain" description="RecX second three-helical" evidence="6">
    <location>
        <begin position="113"/>
        <end position="153"/>
    </location>
</feature>
<dbReference type="EMBL" id="JACOOL010000003">
    <property type="protein sequence ID" value="MBC5636132.1"/>
    <property type="molecule type" value="Genomic_DNA"/>
</dbReference>
<gene>
    <name evidence="5 9" type="primary">recX</name>
    <name evidence="9" type="ORF">H8S33_04735</name>
</gene>
<dbReference type="Pfam" id="PF02631">
    <property type="entry name" value="RecX_HTH2"/>
    <property type="match status" value="1"/>
</dbReference>
<comment type="function">
    <text evidence="5">Modulates RecA activity.</text>
</comment>
<dbReference type="GO" id="GO:0006282">
    <property type="term" value="P:regulation of DNA repair"/>
    <property type="evidence" value="ECO:0007669"/>
    <property type="project" value="UniProtKB-UniRule"/>
</dbReference>
<dbReference type="NCBIfam" id="NF010733">
    <property type="entry name" value="PRK14135.1"/>
    <property type="match status" value="1"/>
</dbReference>
<evidence type="ECO:0000256" key="5">
    <source>
        <dbReference type="HAMAP-Rule" id="MF_01114"/>
    </source>
</evidence>
<comment type="caution">
    <text evidence="9">The sequence shown here is derived from an EMBL/GenBank/DDBJ whole genome shotgun (WGS) entry which is preliminary data.</text>
</comment>
<evidence type="ECO:0000313" key="10">
    <source>
        <dbReference type="Proteomes" id="UP000637359"/>
    </source>
</evidence>
<dbReference type="Proteomes" id="UP000637359">
    <property type="component" value="Unassembled WGS sequence"/>
</dbReference>
<reference evidence="9" key="1">
    <citation type="submission" date="2020-08" db="EMBL/GenBank/DDBJ databases">
        <title>Genome public.</title>
        <authorList>
            <person name="Liu C."/>
            <person name="Sun Q."/>
        </authorList>
    </citation>
    <scope>NUCLEOTIDE SEQUENCE</scope>
    <source>
        <strain evidence="9">BX22</strain>
    </source>
</reference>
<dbReference type="Gene3D" id="1.10.10.10">
    <property type="entry name" value="Winged helix-like DNA-binding domain superfamily/Winged helix DNA-binding domain"/>
    <property type="match status" value="4"/>
</dbReference>
<evidence type="ECO:0000259" key="7">
    <source>
        <dbReference type="Pfam" id="PF21981"/>
    </source>
</evidence>
<evidence type="ECO:0000259" key="8">
    <source>
        <dbReference type="Pfam" id="PF21982"/>
    </source>
</evidence>
<evidence type="ECO:0000313" key="9">
    <source>
        <dbReference type="EMBL" id="MBC5636132.1"/>
    </source>
</evidence>
<evidence type="ECO:0000256" key="3">
    <source>
        <dbReference type="ARBA" id="ARBA00018111"/>
    </source>
</evidence>
<evidence type="ECO:0000256" key="2">
    <source>
        <dbReference type="ARBA" id="ARBA00009695"/>
    </source>
</evidence>
<keyword evidence="4 5" id="KW-0963">Cytoplasm</keyword>
<sequence length="273" mass="31553">MPAKISRITTQQKSKQRYNIYFVEGDGDKYAFSVDEAILVEFGLRKGLELDEATIDLLIRKDTIQKSYLLAINYLSFRMRTRQEIYDYLVKKEVEPEHIIIIIDRLTKEGLINDKQFAEAFTLTRINTTSKGPLLVKRELIEKGVAPSIAEEAVTLYNYDTQFEKAMKWVNKKIGSSKKESFNKKIEQLRITLVQKGFTSDVIGEVLLSVVDEKDNAAEWESLVYQGEKLVRKHSAKKSGYELKMKVKEGLYRKGFQIDLINKFIDEEIEAGF</sequence>
<feature type="domain" description="RecX third three-helical" evidence="7">
    <location>
        <begin position="160"/>
        <end position="207"/>
    </location>
</feature>
<comment type="subcellular location">
    <subcellularLocation>
        <location evidence="1 5">Cytoplasm</location>
    </subcellularLocation>
</comment>